<name>A0A0P7AS61_9FLAO</name>
<dbReference type="AlphaFoldDB" id="A0A0P7AS61"/>
<evidence type="ECO:0000313" key="1">
    <source>
        <dbReference type="EMBL" id="KPM30685.1"/>
    </source>
</evidence>
<accession>A0A0P7AS61</accession>
<organism evidence="1 2">
    <name type="scientific">Croceitalea dokdonensis DOKDO 023</name>
    <dbReference type="NCBI Taxonomy" id="1300341"/>
    <lineage>
        <taxon>Bacteria</taxon>
        <taxon>Pseudomonadati</taxon>
        <taxon>Bacteroidota</taxon>
        <taxon>Flavobacteriia</taxon>
        <taxon>Flavobacteriales</taxon>
        <taxon>Flavobacteriaceae</taxon>
        <taxon>Croceitalea</taxon>
    </lineage>
</organism>
<comment type="caution">
    <text evidence="1">The sequence shown here is derived from an EMBL/GenBank/DDBJ whole genome shotgun (WGS) entry which is preliminary data.</text>
</comment>
<dbReference type="EMBL" id="LDJX01000007">
    <property type="protein sequence ID" value="KPM30685.1"/>
    <property type="molecule type" value="Genomic_DNA"/>
</dbReference>
<evidence type="ECO:0000313" key="2">
    <source>
        <dbReference type="Proteomes" id="UP000050280"/>
    </source>
</evidence>
<dbReference type="Proteomes" id="UP000050280">
    <property type="component" value="Unassembled WGS sequence"/>
</dbReference>
<proteinExistence type="predicted"/>
<sequence length="51" mass="5913">MLFVAMINLPYSEQSQEQIDAKRILGRWTQGMPMMMLNLKLNRNQSITISA</sequence>
<keyword evidence="2" id="KW-1185">Reference proteome</keyword>
<reference evidence="1 2" key="1">
    <citation type="submission" date="2015-09" db="EMBL/GenBank/DDBJ databases">
        <title>Genome sequence of the marine flavobacterium Croceitalea dokdonensis DOKDO 023 that contains proton- and sodium-pumping rhodopsins.</title>
        <authorList>
            <person name="Kwon S.-K."/>
            <person name="Lee H.K."/>
            <person name="Kwak M.-J."/>
            <person name="Kim J.F."/>
        </authorList>
    </citation>
    <scope>NUCLEOTIDE SEQUENCE [LARGE SCALE GENOMIC DNA]</scope>
    <source>
        <strain evidence="1 2">DOKDO 023</strain>
    </source>
</reference>
<protein>
    <submittedName>
        <fullName evidence="1">Uncharacterized protein</fullName>
    </submittedName>
</protein>
<dbReference type="STRING" id="1300341.I595_3181"/>
<gene>
    <name evidence="1" type="ORF">I595_3181</name>
</gene>